<protein>
    <submittedName>
        <fullName evidence="2">Uncharacterized protein</fullName>
    </submittedName>
</protein>
<dbReference type="Proteomes" id="UP000259328">
    <property type="component" value="Chromosome"/>
</dbReference>
<sequence>MNSKNIKNKKPLNNFQSLIRISKYIMKENKFKLFLVFLLVLITASGVVYW</sequence>
<evidence type="ECO:0000313" key="2">
    <source>
        <dbReference type="EMBL" id="SYV93380.1"/>
    </source>
</evidence>
<feature type="transmembrane region" description="Helical" evidence="1">
    <location>
        <begin position="31"/>
        <end position="49"/>
    </location>
</feature>
<gene>
    <name evidence="2" type="ORF">NCTC10124_01120</name>
</gene>
<organism evidence="2 3">
    <name type="scientific">Mycoplasmopsis synoviae</name>
    <name type="common">Mycoplasma synoviae</name>
    <dbReference type="NCBI Taxonomy" id="2109"/>
    <lineage>
        <taxon>Bacteria</taxon>
        <taxon>Bacillati</taxon>
        <taxon>Mycoplasmatota</taxon>
        <taxon>Mycoplasmoidales</taxon>
        <taxon>Metamycoplasmataceae</taxon>
        <taxon>Mycoplasmopsis</taxon>
    </lineage>
</organism>
<dbReference type="AlphaFoldDB" id="A0A3B0PBD7"/>
<evidence type="ECO:0000313" key="3">
    <source>
        <dbReference type="Proteomes" id="UP000259328"/>
    </source>
</evidence>
<name>A0A3B0PBD7_MYCSY</name>
<accession>A0A3B0PBD7</accession>
<evidence type="ECO:0000256" key="1">
    <source>
        <dbReference type="SAM" id="Phobius"/>
    </source>
</evidence>
<keyword evidence="1" id="KW-0472">Membrane</keyword>
<feature type="non-terminal residue" evidence="2">
    <location>
        <position position="50"/>
    </location>
</feature>
<keyword evidence="1" id="KW-1133">Transmembrane helix</keyword>
<dbReference type="EMBL" id="LS991953">
    <property type="protein sequence ID" value="SYV93380.1"/>
    <property type="molecule type" value="Genomic_DNA"/>
</dbReference>
<reference evidence="3" key="1">
    <citation type="submission" date="2018-06" db="EMBL/GenBank/DDBJ databases">
        <authorList>
            <consortium name="Pathogen Informatics"/>
        </authorList>
    </citation>
    <scope>NUCLEOTIDE SEQUENCE [LARGE SCALE GENOMIC DNA]</scope>
    <source>
        <strain evidence="3">NCTC10124</strain>
    </source>
</reference>
<proteinExistence type="predicted"/>
<keyword evidence="1" id="KW-0812">Transmembrane</keyword>